<sequence>MAKSSSLTLLIVAVGGVAVGYFAAQALPNQAAAMEEPVAETTAEQDTTPAALQGLDYLTLGERARGEITSASELNGKDGSRFTRYAISLEEETLVEIALSGALKGTVALYDDQLQLLANAETVRHRIEEGAITLW</sequence>
<gene>
    <name evidence="2" type="ORF">HMEPL2_33890</name>
    <name evidence="1" type="ORF">HMSLTHF_07930</name>
    <name evidence="3" type="ORF">SAMN05878438_0416</name>
</gene>
<dbReference type="EMBL" id="AP022821">
    <property type="protein sequence ID" value="BCA91018.1"/>
    <property type="molecule type" value="Genomic_DNA"/>
</dbReference>
<dbReference type="Proteomes" id="UP000501053">
    <property type="component" value="Chromosome"/>
</dbReference>
<evidence type="ECO:0000313" key="4">
    <source>
        <dbReference type="Proteomes" id="UP000185024"/>
    </source>
</evidence>
<evidence type="ECO:0000313" key="2">
    <source>
        <dbReference type="EMBL" id="BCB73038.1"/>
    </source>
</evidence>
<evidence type="ECO:0000313" key="5">
    <source>
        <dbReference type="Proteomes" id="UP000501053"/>
    </source>
</evidence>
<name>A0A1N6CRS9_9GAMM</name>
<reference evidence="3 4" key="1">
    <citation type="submission" date="2016-11" db="EMBL/GenBank/DDBJ databases">
        <authorList>
            <person name="Jaros S."/>
            <person name="Januszkiewicz K."/>
            <person name="Wedrychowicz H."/>
        </authorList>
    </citation>
    <scope>NUCLEOTIDE SEQUENCE [LARGE SCALE GENOMIC DNA]</scope>
    <source>
        <strain evidence="3 4">ACAM 239</strain>
    </source>
</reference>
<evidence type="ECO:0000313" key="6">
    <source>
        <dbReference type="Proteomes" id="UP000503197"/>
    </source>
</evidence>
<accession>A0A1N6CRS9</accession>
<proteinExistence type="predicted"/>
<evidence type="ECO:0000313" key="3">
    <source>
        <dbReference type="EMBL" id="SIN61146.1"/>
    </source>
</evidence>
<dbReference type="RefSeq" id="WP_232059490.1">
    <property type="nucleotide sequence ID" value="NZ_AP022821.1"/>
</dbReference>
<reference evidence="1 6" key="2">
    <citation type="submission" date="2020-02" db="EMBL/GenBank/DDBJ databases">
        <title>Complete Genome Sequence of Halomonas meridiana strain BAA-801, Isolated from Deep Sea Thermal Vent.</title>
        <authorList>
            <person name="Takahashi Y."/>
            <person name="Takahashi H."/>
            <person name="Galipon J."/>
            <person name="Arakawa K."/>
        </authorList>
    </citation>
    <scope>NUCLEOTIDE SEQUENCE [LARGE SCALE GENOMIC DNA]</scope>
    <source>
        <strain evidence="1 6">Slthf1</strain>
    </source>
</reference>
<dbReference type="EMBL" id="AP022869">
    <property type="protein sequence ID" value="BCB73038.1"/>
    <property type="molecule type" value="Genomic_DNA"/>
</dbReference>
<organism evidence="3 4">
    <name type="scientific">Vreelandella aquamarina</name>
    <dbReference type="NCBI Taxonomy" id="77097"/>
    <lineage>
        <taxon>Bacteria</taxon>
        <taxon>Pseudomonadati</taxon>
        <taxon>Pseudomonadota</taxon>
        <taxon>Gammaproteobacteria</taxon>
        <taxon>Oceanospirillales</taxon>
        <taxon>Halomonadaceae</taxon>
        <taxon>Vreelandella</taxon>
    </lineage>
</organism>
<dbReference type="AlphaFoldDB" id="A0A1N6CRS9"/>
<dbReference type="EMBL" id="FSQX01000001">
    <property type="protein sequence ID" value="SIN61146.1"/>
    <property type="molecule type" value="Genomic_DNA"/>
</dbReference>
<dbReference type="Proteomes" id="UP000185024">
    <property type="component" value="Unassembled WGS sequence"/>
</dbReference>
<dbReference type="Proteomes" id="UP000503197">
    <property type="component" value="Chromosome"/>
</dbReference>
<evidence type="ECO:0000313" key="1">
    <source>
        <dbReference type="EMBL" id="BCA91018.1"/>
    </source>
</evidence>
<keyword evidence="5" id="KW-1185">Reference proteome</keyword>
<reference evidence="2 5" key="3">
    <citation type="submission" date="2020-03" db="EMBL/GenBank/DDBJ databases">
        <title>Complete Genome Sequence of Halomonas meridiana strain Eplume2, isolated from hydrothermal-plume in the north east Pacific Ocean.</title>
        <authorList>
            <person name="Kurihara Y."/>
            <person name="Kawai S."/>
            <person name="Sakai A."/>
            <person name="Galipon J."/>
            <person name="Arakawa K."/>
        </authorList>
    </citation>
    <scope>NUCLEOTIDE SEQUENCE [LARGE SCALE GENOMIC DNA]</scope>
    <source>
        <strain evidence="2 5">Eplume2</strain>
    </source>
</reference>
<dbReference type="GeneID" id="97278734"/>
<protein>
    <submittedName>
        <fullName evidence="3">Uncharacterized protein</fullName>
    </submittedName>
</protein>